<organism evidence="1 2">
    <name type="scientific">Yoonia litorea</name>
    <dbReference type="NCBI Taxonomy" id="1123755"/>
    <lineage>
        <taxon>Bacteria</taxon>
        <taxon>Pseudomonadati</taxon>
        <taxon>Pseudomonadota</taxon>
        <taxon>Alphaproteobacteria</taxon>
        <taxon>Rhodobacterales</taxon>
        <taxon>Paracoccaceae</taxon>
        <taxon>Yoonia</taxon>
    </lineage>
</organism>
<dbReference type="AlphaFoldDB" id="A0A1I6MTY8"/>
<gene>
    <name evidence="1" type="ORF">SAMN05444714_2118</name>
</gene>
<dbReference type="Proteomes" id="UP000198926">
    <property type="component" value="Unassembled WGS sequence"/>
</dbReference>
<dbReference type="EMBL" id="FOZM01000002">
    <property type="protein sequence ID" value="SFS19186.1"/>
    <property type="molecule type" value="Genomic_DNA"/>
</dbReference>
<dbReference type="Pfam" id="PF07309">
    <property type="entry name" value="FlaF"/>
    <property type="match status" value="1"/>
</dbReference>
<keyword evidence="2" id="KW-1185">Reference proteome</keyword>
<keyword evidence="1" id="KW-0969">Cilium</keyword>
<dbReference type="OrthoDB" id="9808944at2"/>
<dbReference type="InterPro" id="IPR010845">
    <property type="entry name" value="FlaF"/>
</dbReference>
<dbReference type="GO" id="GO:0044781">
    <property type="term" value="P:bacterial-type flagellum organization"/>
    <property type="evidence" value="ECO:0007669"/>
    <property type="project" value="InterPro"/>
</dbReference>
<evidence type="ECO:0000313" key="1">
    <source>
        <dbReference type="EMBL" id="SFS19186.1"/>
    </source>
</evidence>
<keyword evidence="1" id="KW-0966">Cell projection</keyword>
<evidence type="ECO:0000313" key="2">
    <source>
        <dbReference type="Proteomes" id="UP000198926"/>
    </source>
</evidence>
<dbReference type="NCBIfam" id="NF009435">
    <property type="entry name" value="PRK12794.1"/>
    <property type="match status" value="1"/>
</dbReference>
<protein>
    <submittedName>
        <fullName evidence="1">Flagellar protein FlaF</fullName>
    </submittedName>
</protein>
<accession>A0A1I6MTY8</accession>
<dbReference type="RefSeq" id="WP_090208044.1">
    <property type="nucleotide sequence ID" value="NZ_FOZM01000002.1"/>
</dbReference>
<dbReference type="STRING" id="1123755.SAMN05444714_2118"/>
<keyword evidence="1" id="KW-0282">Flagellum</keyword>
<reference evidence="1 2" key="1">
    <citation type="submission" date="2016-10" db="EMBL/GenBank/DDBJ databases">
        <authorList>
            <person name="de Groot N.N."/>
        </authorList>
    </citation>
    <scope>NUCLEOTIDE SEQUENCE [LARGE SCALE GENOMIC DNA]</scope>
    <source>
        <strain evidence="1 2">DSM 29433</strain>
    </source>
</reference>
<sequence>MSAITLAQQAYSQTQATIRTDRATEAQLFGRITQQLRAVQSTKRGEYPKLVSALYENRRMWATIAAEVADAANALAPELRAQIFYLAEFTERHSQMIMRGEADVDALIDVNTAVMRGLNSRTA</sequence>
<proteinExistence type="predicted"/>
<name>A0A1I6MTY8_9RHOB</name>